<dbReference type="EMBL" id="MCGE01000004">
    <property type="protein sequence ID" value="ORZ21994.1"/>
    <property type="molecule type" value="Genomic_DNA"/>
</dbReference>
<feature type="coiled-coil region" evidence="1">
    <location>
        <begin position="555"/>
        <end position="582"/>
    </location>
</feature>
<feature type="compositionally biased region" description="Polar residues" evidence="2">
    <location>
        <begin position="153"/>
        <end position="174"/>
    </location>
</feature>
<dbReference type="AlphaFoldDB" id="A0A1X2IT63"/>
<comment type="caution">
    <text evidence="3">The sequence shown here is derived from an EMBL/GenBank/DDBJ whole genome shotgun (WGS) entry which is preliminary data.</text>
</comment>
<feature type="compositionally biased region" description="Low complexity" evidence="2">
    <location>
        <begin position="322"/>
        <end position="335"/>
    </location>
</feature>
<dbReference type="Proteomes" id="UP000193560">
    <property type="component" value="Unassembled WGS sequence"/>
</dbReference>
<feature type="region of interest" description="Disordered" evidence="2">
    <location>
        <begin position="146"/>
        <end position="225"/>
    </location>
</feature>
<evidence type="ECO:0000313" key="4">
    <source>
        <dbReference type="Proteomes" id="UP000193560"/>
    </source>
</evidence>
<evidence type="ECO:0000256" key="2">
    <source>
        <dbReference type="SAM" id="MobiDB-lite"/>
    </source>
</evidence>
<feature type="region of interest" description="Disordered" evidence="2">
    <location>
        <begin position="466"/>
        <end position="507"/>
    </location>
</feature>
<reference evidence="3 4" key="1">
    <citation type="submission" date="2016-07" db="EMBL/GenBank/DDBJ databases">
        <title>Pervasive Adenine N6-methylation of Active Genes in Fungi.</title>
        <authorList>
            <consortium name="DOE Joint Genome Institute"/>
            <person name="Mondo S.J."/>
            <person name="Dannebaum R.O."/>
            <person name="Kuo R.C."/>
            <person name="Labutti K."/>
            <person name="Haridas S."/>
            <person name="Kuo A."/>
            <person name="Salamov A."/>
            <person name="Ahrendt S.R."/>
            <person name="Lipzen A."/>
            <person name="Sullivan W."/>
            <person name="Andreopoulos W.B."/>
            <person name="Clum A."/>
            <person name="Lindquist E."/>
            <person name="Daum C."/>
            <person name="Ramamoorthy G.K."/>
            <person name="Gryganskyi A."/>
            <person name="Culley D."/>
            <person name="Magnuson J.K."/>
            <person name="James T.Y."/>
            <person name="O'Malley M.A."/>
            <person name="Stajich J.E."/>
            <person name="Spatafora J.W."/>
            <person name="Visel A."/>
            <person name="Grigoriev I.V."/>
        </authorList>
    </citation>
    <scope>NUCLEOTIDE SEQUENCE [LARGE SCALE GENOMIC DNA]</scope>
    <source>
        <strain evidence="3 4">NRRL 1336</strain>
    </source>
</reference>
<proteinExistence type="predicted"/>
<feature type="region of interest" description="Disordered" evidence="2">
    <location>
        <begin position="322"/>
        <end position="433"/>
    </location>
</feature>
<keyword evidence="1" id="KW-0175">Coiled coil</keyword>
<organism evidence="3 4">
    <name type="scientific">Absidia repens</name>
    <dbReference type="NCBI Taxonomy" id="90262"/>
    <lineage>
        <taxon>Eukaryota</taxon>
        <taxon>Fungi</taxon>
        <taxon>Fungi incertae sedis</taxon>
        <taxon>Mucoromycota</taxon>
        <taxon>Mucoromycotina</taxon>
        <taxon>Mucoromycetes</taxon>
        <taxon>Mucorales</taxon>
        <taxon>Cunninghamellaceae</taxon>
        <taxon>Absidia</taxon>
    </lineage>
</organism>
<feature type="compositionally biased region" description="Polar residues" evidence="2">
    <location>
        <begin position="422"/>
        <end position="431"/>
    </location>
</feature>
<protein>
    <submittedName>
        <fullName evidence="3">Uncharacterized protein</fullName>
    </submittedName>
</protein>
<gene>
    <name evidence="3" type="ORF">BCR42DRAFT_160641</name>
</gene>
<sequence length="625" mass="69538">MGFLQRLPSFSKRNRNKIAESSPVTTSLDPLKENVKAELHQQPLNVTPLNATVNVKTKSIESKVVPSTTSYGLLDDIFTELNQASLSRDSLQDNISLSFALSQHLQPSSTSNQQQHQAKEASASSANTVTPSTLFGQDSIYSRYASKPEQDNKSQTSPLSSNAGVALPSCTNALSRGDNEKKNELGTTTQTVLDSDVSGSDDDNDEDGDSESEAWGTHQQSPVLDACPITERRRNDHRWNVTQHVDRYGNRMVESNQTMLNRMKDRHRQQVKLQNIRQQQHFSTSGMTIRSTSPMFCVTPPPHSTTAMIAQPLLQRNSPITTLTRSSSLSSSTSTQRNRAKHSPLDHSPLRPSPLSSKPPLRSRPSATTVTTTSSATSFGSTSTANYGNEYESVTTATGTVGDDYDDADDEADNDNTKLQRRPTTNNSNMHVPSLQHAVSVPDLKKKAQNATHSPSLCHALVSDHHSTSSFSSSSSSSSTTATATPHSVTSQVSSPTRTKRHDDYSFPRMRSMASEPDLKQHAPMSHHPHIPMNGYQQLLFNQQQQQQIQQQRQRLQLEWEMMQLYQREQQLKQEYMLLQQQQQKHHYQQSFFSPIHKSCTSPSLSTAHQDPRFYYASSLGPALY</sequence>
<feature type="compositionally biased region" description="Low complexity" evidence="2">
    <location>
        <begin position="353"/>
        <end position="385"/>
    </location>
</feature>
<feature type="region of interest" description="Disordered" evidence="2">
    <location>
        <begin position="106"/>
        <end position="131"/>
    </location>
</feature>
<feature type="compositionally biased region" description="Acidic residues" evidence="2">
    <location>
        <begin position="403"/>
        <end position="414"/>
    </location>
</feature>
<evidence type="ECO:0000256" key="1">
    <source>
        <dbReference type="SAM" id="Coils"/>
    </source>
</evidence>
<dbReference type="STRING" id="90262.A0A1X2IT63"/>
<feature type="compositionally biased region" description="Acidic residues" evidence="2">
    <location>
        <begin position="199"/>
        <end position="212"/>
    </location>
</feature>
<evidence type="ECO:0000313" key="3">
    <source>
        <dbReference type="EMBL" id="ORZ21994.1"/>
    </source>
</evidence>
<dbReference type="OrthoDB" id="2291042at2759"/>
<keyword evidence="4" id="KW-1185">Reference proteome</keyword>
<feature type="compositionally biased region" description="Low complexity" evidence="2">
    <location>
        <begin position="468"/>
        <end position="491"/>
    </location>
</feature>
<name>A0A1X2IT63_9FUNG</name>
<accession>A0A1X2IT63</accession>